<dbReference type="Gene3D" id="3.10.180.10">
    <property type="entry name" value="2,3-Dihydroxybiphenyl 1,2-Dioxygenase, domain 1"/>
    <property type="match status" value="2"/>
</dbReference>
<comment type="caution">
    <text evidence="2">The sequence shown here is derived from an EMBL/GenBank/DDBJ whole genome shotgun (WGS) entry which is preliminary data.</text>
</comment>
<dbReference type="Proteomes" id="UP001141552">
    <property type="component" value="Unassembled WGS sequence"/>
</dbReference>
<organism evidence="2 3">
    <name type="scientific">Turnera subulata</name>
    <dbReference type="NCBI Taxonomy" id="218843"/>
    <lineage>
        <taxon>Eukaryota</taxon>
        <taxon>Viridiplantae</taxon>
        <taxon>Streptophyta</taxon>
        <taxon>Embryophyta</taxon>
        <taxon>Tracheophyta</taxon>
        <taxon>Spermatophyta</taxon>
        <taxon>Magnoliopsida</taxon>
        <taxon>eudicotyledons</taxon>
        <taxon>Gunneridae</taxon>
        <taxon>Pentapetalae</taxon>
        <taxon>rosids</taxon>
        <taxon>fabids</taxon>
        <taxon>Malpighiales</taxon>
        <taxon>Passifloraceae</taxon>
        <taxon>Turnera</taxon>
    </lineage>
</organism>
<dbReference type="PANTHER" id="PTHR34109:SF1">
    <property type="entry name" value="VOC DOMAIN-CONTAINING PROTEIN"/>
    <property type="match status" value="1"/>
</dbReference>
<keyword evidence="3" id="KW-1185">Reference proteome</keyword>
<dbReference type="InterPro" id="IPR029068">
    <property type="entry name" value="Glyas_Bleomycin-R_OHBP_Dase"/>
</dbReference>
<evidence type="ECO:0000313" key="2">
    <source>
        <dbReference type="EMBL" id="KAJ4836994.1"/>
    </source>
</evidence>
<gene>
    <name evidence="2" type="ORF">Tsubulata_022204</name>
</gene>
<accession>A0A9Q0FUH1</accession>
<proteinExistence type="predicted"/>
<protein>
    <recommendedName>
        <fullName evidence="1">VOC domain-containing protein</fullName>
    </recommendedName>
</protein>
<dbReference type="SUPFAM" id="SSF54593">
    <property type="entry name" value="Glyoxalase/Bleomycin resistance protein/Dihydroxybiphenyl dioxygenase"/>
    <property type="match status" value="2"/>
</dbReference>
<reference evidence="2" key="2">
    <citation type="journal article" date="2023" name="Plants (Basel)">
        <title>Annotation of the Turnera subulata (Passifloraceae) Draft Genome Reveals the S-Locus Evolved after the Divergence of Turneroideae from Passifloroideae in a Stepwise Manner.</title>
        <authorList>
            <person name="Henning P.M."/>
            <person name="Roalson E.H."/>
            <person name="Mir W."/>
            <person name="McCubbin A.G."/>
            <person name="Shore J.S."/>
        </authorList>
    </citation>
    <scope>NUCLEOTIDE SEQUENCE</scope>
    <source>
        <strain evidence="2">F60SS</strain>
    </source>
</reference>
<dbReference type="PROSITE" id="PS51819">
    <property type="entry name" value="VOC"/>
    <property type="match status" value="1"/>
</dbReference>
<sequence length="352" mass="39599">MELLMVDDILVILRVPSVDEAVNFYKKAFGAVKSPLPSSPEMELLGIPTTKLDILPCFPILITDSPSVPEISRGALNLCLQVKGQPDDLQAAVSRAVNAGATTDGEVVFDGTSGRPSMRLDDPFGVVWFLYVPSDDEISSDYRRTLLYLDSLPANAKPEVSIEDLIQSGDPNPSYLSKVKILLKVPDPVAAVQSYKTAFRAEAPQFPTDNEIPHLNREFGRNTDKEMPHQNFTPLEFAQNYYILISGSAQNVDSGINLCARTYLVEELVRRLVQGGAVLEGDVKYDHPIFKFRRLARVRDQFGVLWFIYEPTLEEEFVLFVDFIKENDRYEAGPRRREAIRLREKAAREGRM</sequence>
<reference evidence="2" key="1">
    <citation type="submission" date="2022-02" db="EMBL/GenBank/DDBJ databases">
        <authorList>
            <person name="Henning P.M."/>
            <person name="McCubbin A.G."/>
            <person name="Shore J.S."/>
        </authorList>
    </citation>
    <scope>NUCLEOTIDE SEQUENCE</scope>
    <source>
        <strain evidence="2">F60SS</strain>
        <tissue evidence="2">Leaves</tissue>
    </source>
</reference>
<name>A0A9Q0FUH1_9ROSI</name>
<evidence type="ECO:0000313" key="3">
    <source>
        <dbReference type="Proteomes" id="UP001141552"/>
    </source>
</evidence>
<dbReference type="EMBL" id="JAKUCV010003977">
    <property type="protein sequence ID" value="KAJ4836994.1"/>
    <property type="molecule type" value="Genomic_DNA"/>
</dbReference>
<feature type="domain" description="VOC" evidence="1">
    <location>
        <begin position="5"/>
        <end position="133"/>
    </location>
</feature>
<dbReference type="OrthoDB" id="673150at2759"/>
<evidence type="ECO:0000259" key="1">
    <source>
        <dbReference type="PROSITE" id="PS51819"/>
    </source>
</evidence>
<dbReference type="PANTHER" id="PTHR34109">
    <property type="entry name" value="BNAUNNG04460D PROTEIN-RELATED"/>
    <property type="match status" value="1"/>
</dbReference>
<dbReference type="AlphaFoldDB" id="A0A9Q0FUH1"/>
<dbReference type="InterPro" id="IPR037523">
    <property type="entry name" value="VOC_core"/>
</dbReference>